<gene>
    <name evidence="7" type="primary">aroK</name>
    <name evidence="8" type="ORF">B0537_04850</name>
</gene>
<keyword evidence="2 7" id="KW-0808">Transferase</keyword>
<dbReference type="Proteomes" id="UP000189464">
    <property type="component" value="Chromosome"/>
</dbReference>
<feature type="binding site" evidence="7">
    <location>
        <position position="117"/>
    </location>
    <ligand>
        <name>ATP</name>
        <dbReference type="ChEBI" id="CHEBI:30616"/>
    </ligand>
</feature>
<keyword evidence="4 7" id="KW-0418">Kinase</keyword>
<dbReference type="Gene3D" id="3.40.50.300">
    <property type="entry name" value="P-loop containing nucleotide triphosphate hydrolases"/>
    <property type="match status" value="1"/>
</dbReference>
<feature type="binding site" evidence="7">
    <location>
        <begin position="11"/>
        <end position="16"/>
    </location>
    <ligand>
        <name>ATP</name>
        <dbReference type="ChEBI" id="CHEBI:30616"/>
    </ligand>
</feature>
<dbReference type="EMBL" id="CP019698">
    <property type="protein sequence ID" value="AQS58471.1"/>
    <property type="molecule type" value="Genomic_DNA"/>
</dbReference>
<dbReference type="Pfam" id="PF01202">
    <property type="entry name" value="SKI"/>
    <property type="match status" value="1"/>
</dbReference>
<comment type="catalytic activity">
    <reaction evidence="7">
        <text>shikimate + ATP = 3-phosphoshikimate + ADP + H(+)</text>
        <dbReference type="Rhea" id="RHEA:13121"/>
        <dbReference type="ChEBI" id="CHEBI:15378"/>
        <dbReference type="ChEBI" id="CHEBI:30616"/>
        <dbReference type="ChEBI" id="CHEBI:36208"/>
        <dbReference type="ChEBI" id="CHEBI:145989"/>
        <dbReference type="ChEBI" id="CHEBI:456216"/>
        <dbReference type="EC" id="2.7.1.71"/>
    </reaction>
</comment>
<proteinExistence type="inferred from homology"/>
<dbReference type="AlphaFoldDB" id="A0A1S6IUM3"/>
<comment type="pathway">
    <text evidence="7">Metabolic intermediate biosynthesis; chorismate biosynthesis; chorismate from D-erythrose 4-phosphate and phosphoenolpyruvate: step 5/7.</text>
</comment>
<dbReference type="GO" id="GO:0009073">
    <property type="term" value="P:aromatic amino acid family biosynthetic process"/>
    <property type="evidence" value="ECO:0007669"/>
    <property type="project" value="UniProtKB-KW"/>
</dbReference>
<evidence type="ECO:0000256" key="1">
    <source>
        <dbReference type="ARBA" id="ARBA00022605"/>
    </source>
</evidence>
<dbReference type="InterPro" id="IPR000623">
    <property type="entry name" value="Shikimate_kinase/TSH1"/>
</dbReference>
<dbReference type="CDD" id="cd00464">
    <property type="entry name" value="SK"/>
    <property type="match status" value="1"/>
</dbReference>
<comment type="subcellular location">
    <subcellularLocation>
        <location evidence="7">Cytoplasm</location>
    </subcellularLocation>
</comment>
<sequence length="182" mass="20344">MKNIVLIGFMGTGKSTVGRRLARRLNYNFIDTDQAIEEITGLTVLQIFAKHGPKRFRGEEALLTSKLVNKEKLVIATGGGLVLNPENVRKLQQNSVLICLEASPEIICRRVRNKRTRPLLAKGNLQENVQNLLKERQGAYDMAEFTINTDEISPDEIVDRIMHFLGERGYCGANSNCGVSQT</sequence>
<accession>A0A1S6IUM3</accession>
<dbReference type="GO" id="GO:0008652">
    <property type="term" value="P:amino acid biosynthetic process"/>
    <property type="evidence" value="ECO:0007669"/>
    <property type="project" value="UniProtKB-KW"/>
</dbReference>
<keyword evidence="6 7" id="KW-0057">Aromatic amino acid biosynthesis</keyword>
<dbReference type="KEGG" id="dfg:B0537_04850"/>
<feature type="binding site" evidence="7">
    <location>
        <position position="136"/>
    </location>
    <ligand>
        <name>substrate</name>
    </ligand>
</feature>
<dbReference type="PRINTS" id="PR01100">
    <property type="entry name" value="SHIKIMTKNASE"/>
</dbReference>
<feature type="binding site" evidence="7">
    <location>
        <position position="79"/>
    </location>
    <ligand>
        <name>substrate</name>
    </ligand>
</feature>
<dbReference type="InterPro" id="IPR031322">
    <property type="entry name" value="Shikimate/glucono_kinase"/>
</dbReference>
<evidence type="ECO:0000313" key="8">
    <source>
        <dbReference type="EMBL" id="AQS58471.1"/>
    </source>
</evidence>
<evidence type="ECO:0000256" key="2">
    <source>
        <dbReference type="ARBA" id="ARBA00022679"/>
    </source>
</evidence>
<evidence type="ECO:0000256" key="4">
    <source>
        <dbReference type="ARBA" id="ARBA00022777"/>
    </source>
</evidence>
<keyword evidence="5 7" id="KW-0067">ATP-binding</keyword>
<dbReference type="HAMAP" id="MF_00109">
    <property type="entry name" value="Shikimate_kinase"/>
    <property type="match status" value="1"/>
</dbReference>
<dbReference type="GO" id="GO:0005524">
    <property type="term" value="F:ATP binding"/>
    <property type="evidence" value="ECO:0007669"/>
    <property type="project" value="UniProtKB-UniRule"/>
</dbReference>
<keyword evidence="9" id="KW-1185">Reference proteome</keyword>
<dbReference type="GO" id="GO:0004765">
    <property type="term" value="F:shikimate kinase activity"/>
    <property type="evidence" value="ECO:0007669"/>
    <property type="project" value="UniProtKB-UniRule"/>
</dbReference>
<name>A0A1S6IUM3_9FIRM</name>
<evidence type="ECO:0000256" key="3">
    <source>
        <dbReference type="ARBA" id="ARBA00022741"/>
    </source>
</evidence>
<dbReference type="EC" id="2.7.1.71" evidence="7"/>
<dbReference type="GO" id="GO:0005829">
    <property type="term" value="C:cytosol"/>
    <property type="evidence" value="ECO:0007669"/>
    <property type="project" value="TreeGrafter"/>
</dbReference>
<dbReference type="GO" id="GO:0009423">
    <property type="term" value="P:chorismate biosynthetic process"/>
    <property type="evidence" value="ECO:0007669"/>
    <property type="project" value="UniProtKB-UniRule"/>
</dbReference>
<keyword evidence="7" id="KW-0479">Metal-binding</keyword>
<dbReference type="OrthoDB" id="9800332at2"/>
<protein>
    <recommendedName>
        <fullName evidence="7">Shikimate kinase</fullName>
        <shortName evidence="7">SK</shortName>
        <ecNumber evidence="7">2.7.1.71</ecNumber>
    </recommendedName>
</protein>
<dbReference type="SUPFAM" id="SSF52540">
    <property type="entry name" value="P-loop containing nucleoside triphosphate hydrolases"/>
    <property type="match status" value="1"/>
</dbReference>
<comment type="function">
    <text evidence="7">Catalyzes the specific phosphorylation of the 3-hydroxyl group of shikimic acid using ATP as a cosubstrate.</text>
</comment>
<keyword evidence="7" id="KW-0963">Cytoplasm</keyword>
<comment type="cofactor">
    <cofactor evidence="7">
        <name>Mg(2+)</name>
        <dbReference type="ChEBI" id="CHEBI:18420"/>
    </cofactor>
    <text evidence="7">Binds 1 Mg(2+) ion per subunit.</text>
</comment>
<evidence type="ECO:0000313" key="9">
    <source>
        <dbReference type="Proteomes" id="UP000189464"/>
    </source>
</evidence>
<feature type="binding site" evidence="7">
    <location>
        <position position="57"/>
    </location>
    <ligand>
        <name>substrate</name>
    </ligand>
</feature>
<feature type="binding site" evidence="7">
    <location>
        <position position="33"/>
    </location>
    <ligand>
        <name>substrate</name>
    </ligand>
</feature>
<evidence type="ECO:0000256" key="6">
    <source>
        <dbReference type="ARBA" id="ARBA00023141"/>
    </source>
</evidence>
<dbReference type="PANTHER" id="PTHR21087:SF16">
    <property type="entry name" value="SHIKIMATE KINASE 1, CHLOROPLASTIC"/>
    <property type="match status" value="1"/>
</dbReference>
<reference evidence="8 9" key="1">
    <citation type="journal article" date="2016" name="Int. J. Syst. Evol. Microbiol.">
        <title>Desulfotomaculum ferrireducens sp. nov., a moderately thermophilic sulfate-reducing and dissimilatory Fe(III)-reducing bacterium isolated from compost.</title>
        <authorList>
            <person name="Yang G."/>
            <person name="Guo J."/>
            <person name="Zhuang L."/>
            <person name="Yuan Y."/>
            <person name="Zhou S."/>
        </authorList>
    </citation>
    <scope>NUCLEOTIDE SEQUENCE [LARGE SCALE GENOMIC DNA]</scope>
    <source>
        <strain evidence="8 9">GSS09</strain>
    </source>
</reference>
<dbReference type="UniPathway" id="UPA00053">
    <property type="reaction ID" value="UER00088"/>
</dbReference>
<dbReference type="InterPro" id="IPR027417">
    <property type="entry name" value="P-loop_NTPase"/>
</dbReference>
<dbReference type="GO" id="GO:0000287">
    <property type="term" value="F:magnesium ion binding"/>
    <property type="evidence" value="ECO:0007669"/>
    <property type="project" value="UniProtKB-UniRule"/>
</dbReference>
<dbReference type="STRING" id="1833852.B0537_04850"/>
<dbReference type="RefSeq" id="WP_077713426.1">
    <property type="nucleotide sequence ID" value="NZ_CP019698.1"/>
</dbReference>
<comment type="subunit">
    <text evidence="7">Monomer.</text>
</comment>
<dbReference type="PANTHER" id="PTHR21087">
    <property type="entry name" value="SHIKIMATE KINASE"/>
    <property type="match status" value="1"/>
</dbReference>
<organism evidence="8 9">
    <name type="scientific">Desulforamulus ferrireducens</name>
    <dbReference type="NCBI Taxonomy" id="1833852"/>
    <lineage>
        <taxon>Bacteria</taxon>
        <taxon>Bacillati</taxon>
        <taxon>Bacillota</taxon>
        <taxon>Clostridia</taxon>
        <taxon>Eubacteriales</taxon>
        <taxon>Peptococcaceae</taxon>
        <taxon>Desulforamulus</taxon>
    </lineage>
</organism>
<dbReference type="NCBIfam" id="NF010553">
    <property type="entry name" value="PRK13947.1"/>
    <property type="match status" value="1"/>
</dbReference>
<evidence type="ECO:0000256" key="5">
    <source>
        <dbReference type="ARBA" id="ARBA00022840"/>
    </source>
</evidence>
<keyword evidence="7" id="KW-0460">Magnesium</keyword>
<feature type="binding site" evidence="7">
    <location>
        <position position="15"/>
    </location>
    <ligand>
        <name>Mg(2+)</name>
        <dbReference type="ChEBI" id="CHEBI:18420"/>
    </ligand>
</feature>
<keyword evidence="3 7" id="KW-0547">Nucleotide-binding</keyword>
<evidence type="ECO:0000256" key="7">
    <source>
        <dbReference type="HAMAP-Rule" id="MF_00109"/>
    </source>
</evidence>
<comment type="caution">
    <text evidence="7">Lacks conserved residue(s) required for the propagation of feature annotation.</text>
</comment>
<keyword evidence="1 7" id="KW-0028">Amino-acid biosynthesis</keyword>
<comment type="similarity">
    <text evidence="7">Belongs to the shikimate kinase family.</text>
</comment>